<dbReference type="InterPro" id="IPR052926">
    <property type="entry name" value="Metallo-beta-lactamase_dom"/>
</dbReference>
<dbReference type="PANTHER" id="PTHR13754:SF13">
    <property type="entry name" value="METALLO-BETA-LACTAMASE SUPERFAMILY PROTEIN (AFU_ORTHOLOGUE AFUA_3G07630)"/>
    <property type="match status" value="1"/>
</dbReference>
<accession>A0A7C3SIW6</accession>
<organism evidence="2">
    <name type="scientific">Desulfobacca acetoxidans</name>
    <dbReference type="NCBI Taxonomy" id="60893"/>
    <lineage>
        <taxon>Bacteria</taxon>
        <taxon>Pseudomonadati</taxon>
        <taxon>Thermodesulfobacteriota</taxon>
        <taxon>Desulfobaccia</taxon>
        <taxon>Desulfobaccales</taxon>
        <taxon>Desulfobaccaceae</taxon>
        <taxon>Desulfobacca</taxon>
    </lineage>
</organism>
<dbReference type="EMBL" id="DTHB01000028">
    <property type="protein sequence ID" value="HGB14339.1"/>
    <property type="molecule type" value="Genomic_DNA"/>
</dbReference>
<name>A0A7C3SIW6_9BACT</name>
<dbReference type="InterPro" id="IPR001279">
    <property type="entry name" value="Metallo-B-lactamas"/>
</dbReference>
<dbReference type="AlphaFoldDB" id="A0A7C3SIW6"/>
<sequence>MKLTIVYDNETARAGLEADWGFSCLLESNDWRLLFDTGANGSLLLRNLEKLNLDPHHIPAVFISHGHWDHVGGLLDILSLNPGGVVYLPSSCYQPHYVGHPVWIRGSCALTEKVFSTGELNGVEQSLVVETADGLLVICGCSHPGVRTILESAACFGRVSALVGGLHGFKEFDLLADLKLICPCHCTQYKSEIFQRYPKTAVRGGVGKVLEI</sequence>
<evidence type="ECO:0000313" key="2">
    <source>
        <dbReference type="EMBL" id="HGB14339.1"/>
    </source>
</evidence>
<dbReference type="GO" id="GO:0016740">
    <property type="term" value="F:transferase activity"/>
    <property type="evidence" value="ECO:0007669"/>
    <property type="project" value="TreeGrafter"/>
</dbReference>
<dbReference type="InterPro" id="IPR036866">
    <property type="entry name" value="RibonucZ/Hydroxyglut_hydro"/>
</dbReference>
<dbReference type="SUPFAM" id="SSF56281">
    <property type="entry name" value="Metallo-hydrolase/oxidoreductase"/>
    <property type="match status" value="1"/>
</dbReference>
<dbReference type="Gene3D" id="3.60.15.10">
    <property type="entry name" value="Ribonuclease Z/Hydroxyacylglutathione hydrolase-like"/>
    <property type="match status" value="2"/>
</dbReference>
<keyword evidence="2" id="KW-0378">Hydrolase</keyword>
<dbReference type="GO" id="GO:0016787">
    <property type="term" value="F:hydrolase activity"/>
    <property type="evidence" value="ECO:0007669"/>
    <property type="project" value="UniProtKB-KW"/>
</dbReference>
<gene>
    <name evidence="2" type="ORF">ENV62_03755</name>
</gene>
<dbReference type="CDD" id="cd07713">
    <property type="entry name" value="DHPS-like_MBL-fold"/>
    <property type="match status" value="1"/>
</dbReference>
<feature type="domain" description="Metallo-beta-lactamase" evidence="1">
    <location>
        <begin position="25"/>
        <end position="87"/>
    </location>
</feature>
<comment type="caution">
    <text evidence="2">The sequence shown here is derived from an EMBL/GenBank/DDBJ whole genome shotgun (WGS) entry which is preliminary data.</text>
</comment>
<dbReference type="InterPro" id="IPR041712">
    <property type="entry name" value="DHPS-like_MBL-fold"/>
</dbReference>
<dbReference type="PANTHER" id="PTHR13754">
    <property type="entry name" value="METALLO-BETA-LACTAMASE SUPERFAMILY PROTEIN"/>
    <property type="match status" value="1"/>
</dbReference>
<evidence type="ECO:0000259" key="1">
    <source>
        <dbReference type="Pfam" id="PF00753"/>
    </source>
</evidence>
<proteinExistence type="predicted"/>
<protein>
    <submittedName>
        <fullName evidence="2">MBL fold metallo-hydrolase</fullName>
    </submittedName>
</protein>
<dbReference type="Pfam" id="PF00753">
    <property type="entry name" value="Lactamase_B"/>
    <property type="match status" value="1"/>
</dbReference>
<reference evidence="2" key="1">
    <citation type="journal article" date="2020" name="mSystems">
        <title>Genome- and Community-Level Interaction Insights into Carbon Utilization and Element Cycling Functions of Hydrothermarchaeota in Hydrothermal Sediment.</title>
        <authorList>
            <person name="Zhou Z."/>
            <person name="Liu Y."/>
            <person name="Xu W."/>
            <person name="Pan J."/>
            <person name="Luo Z.H."/>
            <person name="Li M."/>
        </authorList>
    </citation>
    <scope>NUCLEOTIDE SEQUENCE [LARGE SCALE GENOMIC DNA]</scope>
    <source>
        <strain evidence="2">SpSt-776</strain>
    </source>
</reference>